<dbReference type="AlphaFoldDB" id="A0A6G1EP50"/>
<accession>A0A6G1EP50</accession>
<dbReference type="OrthoDB" id="623186at2759"/>
<name>A0A6G1EP50_9ORYZ</name>
<keyword evidence="3" id="KW-1185">Reference proteome</keyword>
<proteinExistence type="predicted"/>
<evidence type="ECO:0000259" key="1">
    <source>
        <dbReference type="Pfam" id="PF07762"/>
    </source>
</evidence>
<sequence>MTKRVSLPDKWLEDQSWFLADLTFPFEGHGFWADLTGGVLFCSYGDLLSDKVHHVDMGFINLPPGCQRPGLRHSREAVWPAVSRTMGYSGVSIKFVSIDGFLEQVTPADRKVTVWKLLDRKTWVIQHEVSLESQLKQELSKAKLPEHMTVMYPILSTREEHVIYIILSMKGMQSGGGVGLLGEHFEREDFVSQVTCWRVKH</sequence>
<gene>
    <name evidence="2" type="ORF">E2562_024140</name>
</gene>
<feature type="domain" description="DUF1618" evidence="1">
    <location>
        <begin position="32"/>
        <end position="164"/>
    </location>
</feature>
<reference evidence="2 3" key="1">
    <citation type="submission" date="2019-11" db="EMBL/GenBank/DDBJ databases">
        <title>Whole genome sequence of Oryza granulata.</title>
        <authorList>
            <person name="Li W."/>
        </authorList>
    </citation>
    <scope>NUCLEOTIDE SEQUENCE [LARGE SCALE GENOMIC DNA]</scope>
    <source>
        <strain evidence="3">cv. Menghai</strain>
        <tissue evidence="2">Leaf</tissue>
    </source>
</reference>
<dbReference type="Proteomes" id="UP000479710">
    <property type="component" value="Unassembled WGS sequence"/>
</dbReference>
<organism evidence="2 3">
    <name type="scientific">Oryza meyeriana var. granulata</name>
    <dbReference type="NCBI Taxonomy" id="110450"/>
    <lineage>
        <taxon>Eukaryota</taxon>
        <taxon>Viridiplantae</taxon>
        <taxon>Streptophyta</taxon>
        <taxon>Embryophyta</taxon>
        <taxon>Tracheophyta</taxon>
        <taxon>Spermatophyta</taxon>
        <taxon>Magnoliopsida</taxon>
        <taxon>Liliopsida</taxon>
        <taxon>Poales</taxon>
        <taxon>Poaceae</taxon>
        <taxon>BOP clade</taxon>
        <taxon>Oryzoideae</taxon>
        <taxon>Oryzeae</taxon>
        <taxon>Oryzinae</taxon>
        <taxon>Oryza</taxon>
        <taxon>Oryza meyeriana</taxon>
    </lineage>
</organism>
<dbReference type="PANTHER" id="PTHR33086:SF81">
    <property type="entry name" value="OS03G0789900 PROTEIN"/>
    <property type="match status" value="1"/>
</dbReference>
<evidence type="ECO:0000313" key="3">
    <source>
        <dbReference type="Proteomes" id="UP000479710"/>
    </source>
</evidence>
<comment type="caution">
    <text evidence="2">The sequence shown here is derived from an EMBL/GenBank/DDBJ whole genome shotgun (WGS) entry which is preliminary data.</text>
</comment>
<dbReference type="InterPro" id="IPR011676">
    <property type="entry name" value="DUF1618"/>
</dbReference>
<evidence type="ECO:0000313" key="2">
    <source>
        <dbReference type="EMBL" id="KAF0926418.1"/>
    </source>
</evidence>
<dbReference type="EMBL" id="SPHZ02000003">
    <property type="protein sequence ID" value="KAF0926418.1"/>
    <property type="molecule type" value="Genomic_DNA"/>
</dbReference>
<protein>
    <recommendedName>
        <fullName evidence="1">DUF1618 domain-containing protein</fullName>
    </recommendedName>
</protein>
<dbReference type="Pfam" id="PF07762">
    <property type="entry name" value="DUF1618"/>
    <property type="match status" value="1"/>
</dbReference>
<dbReference type="PANTHER" id="PTHR33086">
    <property type="entry name" value="OS05G0468200 PROTEIN-RELATED"/>
    <property type="match status" value="1"/>
</dbReference>